<name>A0ABR7AFQ2_9FIRM</name>
<gene>
    <name evidence="2" type="ORF">H8R05_10140</name>
</gene>
<proteinExistence type="predicted"/>
<sequence length="70" mass="8231">MKHGGSYLGRRKKLINNTNIPQYKIEAIARCIMPDILSFYESEEGQREFAEWKAQRDAEQARKEKEDKVS</sequence>
<keyword evidence="3" id="KW-1185">Reference proteome</keyword>
<evidence type="ECO:0000256" key="1">
    <source>
        <dbReference type="SAM" id="MobiDB-lite"/>
    </source>
</evidence>
<comment type="caution">
    <text evidence="2">The sequence shown here is derived from an EMBL/GenBank/DDBJ whole genome shotgun (WGS) entry which is preliminary data.</text>
</comment>
<accession>A0ABR7AFQ2</accession>
<dbReference type="Proteomes" id="UP000602181">
    <property type="component" value="Unassembled WGS sequence"/>
</dbReference>
<feature type="region of interest" description="Disordered" evidence="1">
    <location>
        <begin position="51"/>
        <end position="70"/>
    </location>
</feature>
<dbReference type="EMBL" id="JACOIH010000017">
    <property type="protein sequence ID" value="MBC3939268.1"/>
    <property type="molecule type" value="Genomic_DNA"/>
</dbReference>
<evidence type="ECO:0000313" key="3">
    <source>
        <dbReference type="Proteomes" id="UP000602181"/>
    </source>
</evidence>
<protein>
    <submittedName>
        <fullName evidence="2">Uncharacterized protein</fullName>
    </submittedName>
</protein>
<organism evidence="2 3">
    <name type="scientific">Anaerotruncus massiliensis</name>
    <name type="common">ex Togo et al. 2019</name>
    <dbReference type="NCBI Taxonomy" id="1673720"/>
    <lineage>
        <taxon>Bacteria</taxon>
        <taxon>Bacillati</taxon>
        <taxon>Bacillota</taxon>
        <taxon>Clostridia</taxon>
        <taxon>Eubacteriales</taxon>
        <taxon>Oscillospiraceae</taxon>
        <taxon>Anaerotruncus</taxon>
    </lineage>
</organism>
<evidence type="ECO:0000313" key="2">
    <source>
        <dbReference type="EMBL" id="MBC3939268.1"/>
    </source>
</evidence>
<reference evidence="2 3" key="1">
    <citation type="submission" date="2020-08" db="EMBL/GenBank/DDBJ databases">
        <authorList>
            <person name="Liu C."/>
            <person name="Sun Q."/>
        </authorList>
    </citation>
    <scope>NUCLEOTIDE SEQUENCE [LARGE SCALE GENOMIC DNA]</scope>
    <source>
        <strain evidence="2 3">22A2-44</strain>
    </source>
</reference>